<gene>
    <name evidence="2" type="ORF">ABH903_000931</name>
</gene>
<dbReference type="Pfam" id="PF07045">
    <property type="entry name" value="DUF1330"/>
    <property type="match status" value="1"/>
</dbReference>
<protein>
    <submittedName>
        <fullName evidence="2">Uncharacterized protein (DUF1330 family)</fullName>
    </submittedName>
</protein>
<dbReference type="EMBL" id="JBGBYS010000003">
    <property type="protein sequence ID" value="MEY9257921.1"/>
    <property type="molecule type" value="Genomic_DNA"/>
</dbReference>
<dbReference type="InterPro" id="IPR010753">
    <property type="entry name" value="DUF1330"/>
</dbReference>
<sequence length="43" mass="4742">MAAYAIAHLQQFAPHSEVAEYIDRIGETFAPFGGRFLIHGTAH</sequence>
<dbReference type="Proteomes" id="UP001565435">
    <property type="component" value="Unassembled WGS sequence"/>
</dbReference>
<proteinExistence type="predicted"/>
<accession>A0ABV4EHW7</accession>
<evidence type="ECO:0000313" key="2">
    <source>
        <dbReference type="EMBL" id="MEY9257921.1"/>
    </source>
</evidence>
<organism evidence="2 3">
    <name type="scientific">Brevibacterium epidermidis</name>
    <dbReference type="NCBI Taxonomy" id="1698"/>
    <lineage>
        <taxon>Bacteria</taxon>
        <taxon>Bacillati</taxon>
        <taxon>Actinomycetota</taxon>
        <taxon>Actinomycetes</taxon>
        <taxon>Micrococcales</taxon>
        <taxon>Brevibacteriaceae</taxon>
        <taxon>Brevibacterium</taxon>
    </lineage>
</organism>
<name>A0ABV4EHW7_BREEP</name>
<evidence type="ECO:0000313" key="3">
    <source>
        <dbReference type="Proteomes" id="UP001565435"/>
    </source>
</evidence>
<dbReference type="Gene3D" id="3.30.70.100">
    <property type="match status" value="1"/>
</dbReference>
<feature type="domain" description="DUF1330" evidence="1">
    <location>
        <begin position="3"/>
        <end position="42"/>
    </location>
</feature>
<comment type="caution">
    <text evidence="2">The sequence shown here is derived from an EMBL/GenBank/DDBJ whole genome shotgun (WGS) entry which is preliminary data.</text>
</comment>
<reference evidence="2 3" key="1">
    <citation type="submission" date="2024-07" db="EMBL/GenBank/DDBJ databases">
        <title>Mealworm larvae gut microbial communities from Newark, Delaware, USA.</title>
        <authorList>
            <person name="Blenner M."/>
        </authorList>
    </citation>
    <scope>NUCLEOTIDE SEQUENCE [LARGE SCALE GENOMIC DNA]</scope>
    <source>
        <strain evidence="2 3">UD i117</strain>
    </source>
</reference>
<evidence type="ECO:0000259" key="1">
    <source>
        <dbReference type="Pfam" id="PF07045"/>
    </source>
</evidence>
<keyword evidence="3" id="KW-1185">Reference proteome</keyword>